<dbReference type="Pfam" id="PF00643">
    <property type="entry name" value="zf-B_box"/>
    <property type="match status" value="1"/>
</dbReference>
<feature type="domain" description="B30.2/SPRY" evidence="8">
    <location>
        <begin position="275"/>
        <end position="467"/>
    </location>
</feature>
<feature type="domain" description="RING-type" evidence="6">
    <location>
        <begin position="17"/>
        <end position="55"/>
    </location>
</feature>
<evidence type="ECO:0000256" key="5">
    <source>
        <dbReference type="SAM" id="Coils"/>
    </source>
</evidence>
<reference evidence="9 10" key="1">
    <citation type="journal article" date="2021" name="Sci. Rep.">
        <title>Chromosome anchoring in Senegalese sole (Solea senegalensis) reveals sex-associated markers and genome rearrangements in flatfish.</title>
        <authorList>
            <person name="Guerrero-Cozar I."/>
            <person name="Gomez-Garrido J."/>
            <person name="Berbel C."/>
            <person name="Martinez-Blanch J.F."/>
            <person name="Alioto T."/>
            <person name="Claros M.G."/>
            <person name="Gagnaire P.A."/>
            <person name="Manchado M."/>
        </authorList>
    </citation>
    <scope>NUCLEOTIDE SEQUENCE [LARGE SCALE GENOMIC DNA]</scope>
    <source>
        <strain evidence="9">Sse05_10M</strain>
    </source>
</reference>
<dbReference type="InterPro" id="IPR001841">
    <property type="entry name" value="Znf_RING"/>
</dbReference>
<dbReference type="SMART" id="SM00184">
    <property type="entry name" value="RING"/>
    <property type="match status" value="1"/>
</dbReference>
<evidence type="ECO:0000259" key="6">
    <source>
        <dbReference type="PROSITE" id="PS50089"/>
    </source>
</evidence>
<dbReference type="GO" id="GO:0008270">
    <property type="term" value="F:zinc ion binding"/>
    <property type="evidence" value="ECO:0007669"/>
    <property type="project" value="UniProtKB-KW"/>
</dbReference>
<dbReference type="CDD" id="cd12893">
    <property type="entry name" value="SPRY_PRY_TRIM35"/>
    <property type="match status" value="1"/>
</dbReference>
<dbReference type="InterPro" id="IPR050143">
    <property type="entry name" value="TRIM/RBCC"/>
</dbReference>
<keyword evidence="5" id="KW-0175">Coiled coil</keyword>
<dbReference type="InterPro" id="IPR017907">
    <property type="entry name" value="Znf_RING_CS"/>
</dbReference>
<dbReference type="AlphaFoldDB" id="A0AAV6PTW4"/>
<keyword evidence="10" id="KW-1185">Reference proteome</keyword>
<sequence length="470" mass="54153">MEDEDMSQEPLQQELSCPVCTRFFEDPYLLPCSHSFCKDCLDKTSQRHRKCPVCRAVFNEGDAVPNRALSNASEVYRRQLDWRRGYERPGADICRIHLKPLELFCEKDEEPVCVDCVIQHQTHTLWPLRTATSLCQKQLTDKVEILERKKESYKKMTHKLSSTVEYIKHQAQQAENQIKAEFQRLRELLNKEELLRLKAVETEGEQKIAVAEKLNARTKAHIVALTELIDNVKKEQGNEELTFLLNFKNLKNKAQWMHEDPRLPEDSLLNMASHVGSLSFKIWKDMQSHVKYYPVVLDPSTACPWLSLSDDLTSMKESSERLTSPDNPERFDPCVFVLGAEGYTSGKLKWDVAVGDSTKWIVGVCKESLARKKKFTVSTTRGVWSICLSKGMYYALTPERTELQVQPRPKRIRIRLNVDKGEVSFWDGENEKHLITFTHKFSEKMFPIFGPGLCSEPMILVPGKMAVHTS</sequence>
<dbReference type="Pfam" id="PF00622">
    <property type="entry name" value="SPRY"/>
    <property type="match status" value="1"/>
</dbReference>
<dbReference type="SMART" id="SM00589">
    <property type="entry name" value="PRY"/>
    <property type="match status" value="1"/>
</dbReference>
<evidence type="ECO:0000256" key="2">
    <source>
        <dbReference type="ARBA" id="ARBA00022771"/>
    </source>
</evidence>
<comment type="caution">
    <text evidence="9">The sequence shown here is derived from an EMBL/GenBank/DDBJ whole genome shotgun (WGS) entry which is preliminary data.</text>
</comment>
<evidence type="ECO:0000256" key="3">
    <source>
        <dbReference type="ARBA" id="ARBA00022833"/>
    </source>
</evidence>
<dbReference type="Pfam" id="PF13923">
    <property type="entry name" value="zf-C3HC4_2"/>
    <property type="match status" value="1"/>
</dbReference>
<name>A0AAV6PTW4_SOLSE</name>
<feature type="domain" description="B box-type" evidence="7">
    <location>
        <begin position="89"/>
        <end position="128"/>
    </location>
</feature>
<evidence type="ECO:0000256" key="1">
    <source>
        <dbReference type="ARBA" id="ARBA00022723"/>
    </source>
</evidence>
<dbReference type="InterPro" id="IPR003877">
    <property type="entry name" value="SPRY_dom"/>
</dbReference>
<dbReference type="InterPro" id="IPR000315">
    <property type="entry name" value="Znf_B-box"/>
</dbReference>
<dbReference type="PROSITE" id="PS50119">
    <property type="entry name" value="ZF_BBOX"/>
    <property type="match status" value="1"/>
</dbReference>
<feature type="coiled-coil region" evidence="5">
    <location>
        <begin position="136"/>
        <end position="191"/>
    </location>
</feature>
<keyword evidence="2 4" id="KW-0863">Zinc-finger</keyword>
<dbReference type="EMBL" id="JAGKHQ010000021">
    <property type="protein sequence ID" value="KAG7476182.1"/>
    <property type="molecule type" value="Genomic_DNA"/>
</dbReference>
<dbReference type="PROSITE" id="PS50089">
    <property type="entry name" value="ZF_RING_2"/>
    <property type="match status" value="1"/>
</dbReference>
<evidence type="ECO:0000259" key="7">
    <source>
        <dbReference type="PROSITE" id="PS50119"/>
    </source>
</evidence>
<dbReference type="SMART" id="SM00449">
    <property type="entry name" value="SPRY"/>
    <property type="match status" value="1"/>
</dbReference>
<protein>
    <submittedName>
        <fullName evidence="9">Zinc-binding protein A33-like</fullName>
    </submittedName>
</protein>
<proteinExistence type="predicted"/>
<evidence type="ECO:0000313" key="9">
    <source>
        <dbReference type="EMBL" id="KAG7476182.1"/>
    </source>
</evidence>
<evidence type="ECO:0000259" key="8">
    <source>
        <dbReference type="PROSITE" id="PS50188"/>
    </source>
</evidence>
<organism evidence="9 10">
    <name type="scientific">Solea senegalensis</name>
    <name type="common">Senegalese sole</name>
    <dbReference type="NCBI Taxonomy" id="28829"/>
    <lineage>
        <taxon>Eukaryota</taxon>
        <taxon>Metazoa</taxon>
        <taxon>Chordata</taxon>
        <taxon>Craniata</taxon>
        <taxon>Vertebrata</taxon>
        <taxon>Euteleostomi</taxon>
        <taxon>Actinopterygii</taxon>
        <taxon>Neopterygii</taxon>
        <taxon>Teleostei</taxon>
        <taxon>Neoteleostei</taxon>
        <taxon>Acanthomorphata</taxon>
        <taxon>Carangaria</taxon>
        <taxon>Pleuronectiformes</taxon>
        <taxon>Pleuronectoidei</taxon>
        <taxon>Soleidae</taxon>
        <taxon>Solea</taxon>
    </lineage>
</organism>
<keyword evidence="3" id="KW-0862">Zinc</keyword>
<dbReference type="Proteomes" id="UP000693946">
    <property type="component" value="Linkage Group LG9"/>
</dbReference>
<dbReference type="Pfam" id="PF13765">
    <property type="entry name" value="PRY"/>
    <property type="match status" value="1"/>
</dbReference>
<dbReference type="FunFam" id="2.60.120.920:FF:000004">
    <property type="entry name" value="Butyrophilin subfamily 1 member A1"/>
    <property type="match status" value="1"/>
</dbReference>
<dbReference type="InterPro" id="IPR006574">
    <property type="entry name" value="PRY"/>
</dbReference>
<dbReference type="CDD" id="cd19769">
    <property type="entry name" value="Bbox2_TRIM16-like"/>
    <property type="match status" value="1"/>
</dbReference>
<dbReference type="InterPro" id="IPR001870">
    <property type="entry name" value="B30.2/SPRY"/>
</dbReference>
<dbReference type="PROSITE" id="PS50188">
    <property type="entry name" value="B302_SPRY"/>
    <property type="match status" value="1"/>
</dbReference>
<accession>A0AAV6PTW4</accession>
<gene>
    <name evidence="9" type="ORF">JOB18_048287</name>
</gene>
<evidence type="ECO:0000313" key="10">
    <source>
        <dbReference type="Proteomes" id="UP000693946"/>
    </source>
</evidence>
<dbReference type="SMART" id="SM00336">
    <property type="entry name" value="BBOX"/>
    <property type="match status" value="1"/>
</dbReference>
<keyword evidence="1" id="KW-0479">Metal-binding</keyword>
<evidence type="ECO:0000256" key="4">
    <source>
        <dbReference type="PROSITE-ProRule" id="PRU00024"/>
    </source>
</evidence>
<dbReference type="PROSITE" id="PS00518">
    <property type="entry name" value="ZF_RING_1"/>
    <property type="match status" value="1"/>
</dbReference>
<dbReference type="PANTHER" id="PTHR24103">
    <property type="entry name" value="E3 UBIQUITIN-PROTEIN LIGASE TRIM"/>
    <property type="match status" value="1"/>
</dbReference>